<accession>M5DNR1</accession>
<evidence type="ECO:0000256" key="1">
    <source>
        <dbReference type="SAM" id="SignalP"/>
    </source>
</evidence>
<dbReference type="AlphaFoldDB" id="M5DNR1"/>
<feature type="signal peptide" evidence="1">
    <location>
        <begin position="1"/>
        <end position="19"/>
    </location>
</feature>
<keyword evidence="3" id="KW-1185">Reference proteome</keyword>
<dbReference type="Proteomes" id="UP000011866">
    <property type="component" value="Chromosome"/>
</dbReference>
<reference evidence="2 3" key="1">
    <citation type="journal article" date="2013" name="Genome Announc.">
        <title>Genome Sequence of Thalassolituus oleivorans MIL-1 (DSM 14913T).</title>
        <authorList>
            <person name="Golyshin P.N."/>
            <person name="Werner J."/>
            <person name="Chernikova T.N."/>
            <person name="Tran H."/>
            <person name="Ferrer M."/>
            <person name="Yakimov M.M."/>
            <person name="Teeling H."/>
            <person name="Golyshina O.V."/>
        </authorList>
    </citation>
    <scope>NUCLEOTIDE SEQUENCE [LARGE SCALE GENOMIC DNA]</scope>
    <source>
        <strain evidence="2 3">MIL-1</strain>
    </source>
</reference>
<dbReference type="EMBL" id="HF680312">
    <property type="protein sequence ID" value="CCU71590.1"/>
    <property type="molecule type" value="Genomic_DNA"/>
</dbReference>
<feature type="chain" id="PRO_5004065448" evidence="1">
    <location>
        <begin position="20"/>
        <end position="150"/>
    </location>
</feature>
<dbReference type="GeneID" id="79176081"/>
<organism evidence="2 3">
    <name type="scientific">Thalassolituus oleivorans MIL-1</name>
    <dbReference type="NCBI Taxonomy" id="1298593"/>
    <lineage>
        <taxon>Bacteria</taxon>
        <taxon>Pseudomonadati</taxon>
        <taxon>Pseudomonadota</taxon>
        <taxon>Gammaproteobacteria</taxon>
        <taxon>Oceanospirillales</taxon>
        <taxon>Oceanospirillaceae</taxon>
        <taxon>Thalassolituus</taxon>
    </lineage>
</organism>
<dbReference type="RefSeq" id="WP_015486327.1">
    <property type="nucleotide sequence ID" value="NC_020888.1"/>
</dbReference>
<name>M5DNR1_9GAMM</name>
<keyword evidence="1" id="KW-0732">Signal</keyword>
<protein>
    <submittedName>
        <fullName evidence="2">Uncharacterized protein</fullName>
    </submittedName>
</protein>
<proteinExistence type="predicted"/>
<gene>
    <name evidence="2" type="ORF">TOL_1162</name>
</gene>
<evidence type="ECO:0000313" key="2">
    <source>
        <dbReference type="EMBL" id="CCU71590.1"/>
    </source>
</evidence>
<dbReference type="HOGENOM" id="CLU_1739633_0_0_6"/>
<sequence length="150" mass="17080">MKHLFFLTILLSLSPFSMGFEDGFYSTSGGECSSDFIELRSDEGRYRNFSKREDSFSLMFDKYSIDKNGVMILKMGGYEFSVEPSENGVYPMYSYYEGNKRQQATSLHKCKSFDSDVLKIYTDIVAFSKKYPGVNFGVGHSSSFKVRPDG</sequence>
<dbReference type="KEGG" id="tol:TOL_1162"/>
<evidence type="ECO:0000313" key="3">
    <source>
        <dbReference type="Proteomes" id="UP000011866"/>
    </source>
</evidence>